<dbReference type="PANTHER" id="PTHR31736:SF12">
    <property type="entry name" value="EXO-POLYGALACTURONASE, PUTATIVE-RELATED"/>
    <property type="match status" value="1"/>
</dbReference>
<evidence type="ECO:0000256" key="1">
    <source>
        <dbReference type="ARBA" id="ARBA00004613"/>
    </source>
</evidence>
<dbReference type="GO" id="GO:0071555">
    <property type="term" value="P:cell wall organization"/>
    <property type="evidence" value="ECO:0007669"/>
    <property type="project" value="UniProtKB-KW"/>
</dbReference>
<dbReference type="EMBL" id="JAACJP010000003">
    <property type="protein sequence ID" value="KAF5385843.1"/>
    <property type="molecule type" value="Genomic_DNA"/>
</dbReference>
<dbReference type="GO" id="GO:0005576">
    <property type="term" value="C:extracellular region"/>
    <property type="evidence" value="ECO:0007669"/>
    <property type="project" value="UniProtKB-SubCell"/>
</dbReference>
<proteinExistence type="inferred from homology"/>
<keyword evidence="18" id="KW-1185">Reference proteome</keyword>
<dbReference type="OrthoDB" id="187139at2759"/>
<keyword evidence="9 15" id="KW-0326">Glycosidase</keyword>
<evidence type="ECO:0000256" key="8">
    <source>
        <dbReference type="ARBA" id="ARBA00023277"/>
    </source>
</evidence>
<dbReference type="Gene3D" id="2.160.20.10">
    <property type="entry name" value="Single-stranded right-handed beta-helix, Pectin lyase-like"/>
    <property type="match status" value="1"/>
</dbReference>
<comment type="subcellular location">
    <subcellularLocation>
        <location evidence="1">Secreted</location>
    </subcellularLocation>
</comment>
<dbReference type="GO" id="GO:0047911">
    <property type="term" value="F:galacturan 1,4-alpha-galacturonidase activity"/>
    <property type="evidence" value="ECO:0007669"/>
    <property type="project" value="UniProtKB-EC"/>
</dbReference>
<comment type="function">
    <text evidence="12">Specific in hydrolyzing the terminal glycosidic bond of polygalacturonic acid and oligogalacturonates.</text>
</comment>
<dbReference type="InterPro" id="IPR000743">
    <property type="entry name" value="Glyco_hydro_28"/>
</dbReference>
<accession>A0A8H5HM17</accession>
<dbReference type="InterPro" id="IPR011050">
    <property type="entry name" value="Pectin_lyase_fold/virulence"/>
</dbReference>
<keyword evidence="11" id="KW-0624">Polysaccharide degradation</keyword>
<keyword evidence="6" id="KW-1015">Disulfide bond</keyword>
<evidence type="ECO:0000313" key="18">
    <source>
        <dbReference type="Proteomes" id="UP000565441"/>
    </source>
</evidence>
<feature type="chain" id="PRO_5034187849" description="galacturonan 1,4-alpha-galacturonidase" evidence="16">
    <location>
        <begin position="21"/>
        <end position="518"/>
    </location>
</feature>
<evidence type="ECO:0000256" key="7">
    <source>
        <dbReference type="ARBA" id="ARBA00023180"/>
    </source>
</evidence>
<evidence type="ECO:0000256" key="9">
    <source>
        <dbReference type="ARBA" id="ARBA00023295"/>
    </source>
</evidence>
<keyword evidence="4 16" id="KW-0732">Signal</keyword>
<dbReference type="GO" id="GO:0004650">
    <property type="term" value="F:polygalacturonase activity"/>
    <property type="evidence" value="ECO:0007669"/>
    <property type="project" value="InterPro"/>
</dbReference>
<keyword evidence="7" id="KW-0325">Glycoprotein</keyword>
<sequence length="518" mass="56764">MRLGLSTFLGVFAAATFSFAFLEGSGTASCTLNASGGDDAPQFLNAVKACSTVIIPKTTTLNIATRLNMTGLSNKHIDLAGTIRFTPDIPYWTGNAFFFPFQTQVTFWILGGKNITLNGGGTLDGAGQAWYDEFATNSTLLRPIILTISQATDVFVEDISMINGPEWHNLINESKNVVFQSINISAASTSSRRAANTDGWNIYRSDNVVIKDSIINNGDDCVSFKPNATNVLVANLDCTGSQPLIDEQWDICRILRPVSRNIKMSNAQNGARIKAWAGPNVGSGIVKNITFDRFIQSKVDHPMIIDQCYMTNATACAQFPSNTFIQDVWFNKGSAIELTYNHWSTLASDLENSAQKLKGEDALTPEEYVLRPGWQRTGLCVAHLAFGAGIAAALLVTQIRFVRTFAILPPSGSEGRRVFLQCAHNFRKNGIVFPLGKCSLKDGRNETEMIFRVAGERGHWHLGFDDSIINGRRVPLPQARAEVLADWEGKRVAKSSSKPKLTLDSRWKSGPIRRAVGN</sequence>
<evidence type="ECO:0000256" key="4">
    <source>
        <dbReference type="ARBA" id="ARBA00022729"/>
    </source>
</evidence>
<gene>
    <name evidence="17" type="ORF">D9615_002323</name>
</gene>
<evidence type="ECO:0000256" key="10">
    <source>
        <dbReference type="ARBA" id="ARBA00023316"/>
    </source>
</evidence>
<organism evidence="17 18">
    <name type="scientific">Tricholomella constricta</name>
    <dbReference type="NCBI Taxonomy" id="117010"/>
    <lineage>
        <taxon>Eukaryota</taxon>
        <taxon>Fungi</taxon>
        <taxon>Dikarya</taxon>
        <taxon>Basidiomycota</taxon>
        <taxon>Agaricomycotina</taxon>
        <taxon>Agaricomycetes</taxon>
        <taxon>Agaricomycetidae</taxon>
        <taxon>Agaricales</taxon>
        <taxon>Tricholomatineae</taxon>
        <taxon>Lyophyllaceae</taxon>
        <taxon>Tricholomella</taxon>
    </lineage>
</organism>
<evidence type="ECO:0000256" key="15">
    <source>
        <dbReference type="RuleBase" id="RU361169"/>
    </source>
</evidence>
<dbReference type="InterPro" id="IPR012334">
    <property type="entry name" value="Pectin_lyas_fold"/>
</dbReference>
<keyword evidence="10" id="KW-0961">Cell wall biogenesis/degradation</keyword>
<evidence type="ECO:0000256" key="2">
    <source>
        <dbReference type="ARBA" id="ARBA00008834"/>
    </source>
</evidence>
<evidence type="ECO:0000256" key="11">
    <source>
        <dbReference type="ARBA" id="ARBA00023326"/>
    </source>
</evidence>
<dbReference type="PANTHER" id="PTHR31736">
    <property type="match status" value="1"/>
</dbReference>
<comment type="catalytic activity">
    <reaction evidence="14">
        <text>[(1-&gt;4)-alpha-D-galacturonosyl](n) + H2O = alpha-D-galacturonate + [(1-&gt;4)-alpha-D-galacturonosyl](n-1)</text>
        <dbReference type="Rhea" id="RHEA:14117"/>
        <dbReference type="Rhea" id="RHEA-COMP:14570"/>
        <dbReference type="Rhea" id="RHEA-COMP:14572"/>
        <dbReference type="ChEBI" id="CHEBI:15377"/>
        <dbReference type="ChEBI" id="CHEBI:58658"/>
        <dbReference type="ChEBI" id="CHEBI:140523"/>
        <dbReference type="EC" id="3.2.1.67"/>
    </reaction>
</comment>
<keyword evidence="8" id="KW-0119">Carbohydrate metabolism</keyword>
<evidence type="ECO:0000313" key="17">
    <source>
        <dbReference type="EMBL" id="KAF5385843.1"/>
    </source>
</evidence>
<evidence type="ECO:0000256" key="14">
    <source>
        <dbReference type="ARBA" id="ARBA00048766"/>
    </source>
</evidence>
<dbReference type="Proteomes" id="UP000565441">
    <property type="component" value="Unassembled WGS sequence"/>
</dbReference>
<name>A0A8H5HM17_9AGAR</name>
<comment type="caution">
    <text evidence="17">The sequence shown here is derived from an EMBL/GenBank/DDBJ whole genome shotgun (WGS) entry which is preliminary data.</text>
</comment>
<evidence type="ECO:0000256" key="13">
    <source>
        <dbReference type="ARBA" id="ARBA00038933"/>
    </source>
</evidence>
<evidence type="ECO:0000256" key="12">
    <source>
        <dbReference type="ARBA" id="ARBA00037312"/>
    </source>
</evidence>
<feature type="signal peptide" evidence="16">
    <location>
        <begin position="1"/>
        <end position="20"/>
    </location>
</feature>
<keyword evidence="3" id="KW-0964">Secreted</keyword>
<dbReference type="SUPFAM" id="SSF51126">
    <property type="entry name" value="Pectin lyase-like"/>
    <property type="match status" value="1"/>
</dbReference>
<dbReference type="EC" id="3.2.1.67" evidence="13"/>
<protein>
    <recommendedName>
        <fullName evidence="13">galacturonan 1,4-alpha-galacturonidase</fullName>
        <ecNumber evidence="13">3.2.1.67</ecNumber>
    </recommendedName>
</protein>
<evidence type="ECO:0000256" key="5">
    <source>
        <dbReference type="ARBA" id="ARBA00022801"/>
    </source>
</evidence>
<keyword evidence="5 15" id="KW-0378">Hydrolase</keyword>
<comment type="similarity">
    <text evidence="2 15">Belongs to the glycosyl hydrolase 28 family.</text>
</comment>
<dbReference type="AlphaFoldDB" id="A0A8H5HM17"/>
<evidence type="ECO:0000256" key="6">
    <source>
        <dbReference type="ARBA" id="ARBA00023157"/>
    </source>
</evidence>
<dbReference type="Pfam" id="PF00295">
    <property type="entry name" value="Glyco_hydro_28"/>
    <property type="match status" value="1"/>
</dbReference>
<dbReference type="GO" id="GO:0000272">
    <property type="term" value="P:polysaccharide catabolic process"/>
    <property type="evidence" value="ECO:0007669"/>
    <property type="project" value="UniProtKB-KW"/>
</dbReference>
<evidence type="ECO:0000256" key="16">
    <source>
        <dbReference type="SAM" id="SignalP"/>
    </source>
</evidence>
<evidence type="ECO:0000256" key="3">
    <source>
        <dbReference type="ARBA" id="ARBA00022525"/>
    </source>
</evidence>
<reference evidence="17 18" key="1">
    <citation type="journal article" date="2020" name="ISME J.">
        <title>Uncovering the hidden diversity of litter-decomposition mechanisms in mushroom-forming fungi.</title>
        <authorList>
            <person name="Floudas D."/>
            <person name="Bentzer J."/>
            <person name="Ahren D."/>
            <person name="Johansson T."/>
            <person name="Persson P."/>
            <person name="Tunlid A."/>
        </authorList>
    </citation>
    <scope>NUCLEOTIDE SEQUENCE [LARGE SCALE GENOMIC DNA]</scope>
    <source>
        <strain evidence="17 18">CBS 661.87</strain>
    </source>
</reference>